<dbReference type="SMART" id="SM00202">
    <property type="entry name" value="SR"/>
    <property type="match status" value="1"/>
</dbReference>
<evidence type="ECO:0000256" key="4">
    <source>
        <dbReference type="ARBA" id="ARBA00022737"/>
    </source>
</evidence>
<evidence type="ECO:0000259" key="8">
    <source>
        <dbReference type="PROSITE" id="PS50287"/>
    </source>
</evidence>
<dbReference type="GeneTree" id="ENSGT00990000204792"/>
<dbReference type="GO" id="GO:0005615">
    <property type="term" value="C:extracellular space"/>
    <property type="evidence" value="ECO:0007669"/>
    <property type="project" value="TreeGrafter"/>
</dbReference>
<reference evidence="9" key="2">
    <citation type="submission" date="2025-09" db="UniProtKB">
        <authorList>
            <consortium name="Ensembl"/>
        </authorList>
    </citation>
    <scope>IDENTIFICATION</scope>
</reference>
<dbReference type="Gene3D" id="3.10.250.10">
    <property type="entry name" value="SRCR-like domain"/>
    <property type="match status" value="3"/>
</dbReference>
<dbReference type="GO" id="GO:0031638">
    <property type="term" value="P:zymogen activation"/>
    <property type="evidence" value="ECO:0007669"/>
    <property type="project" value="TreeGrafter"/>
</dbReference>
<comment type="subcellular location">
    <subcellularLocation>
        <location evidence="1">Secreted</location>
    </subcellularLocation>
</comment>
<evidence type="ECO:0000313" key="10">
    <source>
        <dbReference type="Proteomes" id="UP000261340"/>
    </source>
</evidence>
<name>A0A3Q0SBT3_AMPCI</name>
<keyword evidence="5" id="KW-1015">Disulfide bond</keyword>
<dbReference type="Ensembl" id="ENSACIT00000019721.1">
    <property type="protein sequence ID" value="ENSACIP00000019203.1"/>
    <property type="gene ID" value="ENSACIG00000014956.1"/>
</dbReference>
<keyword evidence="10" id="KW-1185">Reference proteome</keyword>
<organism evidence="9 10">
    <name type="scientific">Amphilophus citrinellus</name>
    <name type="common">Midas cichlid</name>
    <name type="synonym">Cichlasoma citrinellum</name>
    <dbReference type="NCBI Taxonomy" id="61819"/>
    <lineage>
        <taxon>Eukaryota</taxon>
        <taxon>Metazoa</taxon>
        <taxon>Chordata</taxon>
        <taxon>Craniata</taxon>
        <taxon>Vertebrata</taxon>
        <taxon>Euteleostomi</taxon>
        <taxon>Actinopterygii</taxon>
        <taxon>Neopterygii</taxon>
        <taxon>Teleostei</taxon>
        <taxon>Neoteleostei</taxon>
        <taxon>Acanthomorphata</taxon>
        <taxon>Ovalentaria</taxon>
        <taxon>Cichlomorphae</taxon>
        <taxon>Cichliformes</taxon>
        <taxon>Cichlidae</taxon>
        <taxon>New World cichlids</taxon>
        <taxon>Cichlasomatinae</taxon>
        <taxon>Heroini</taxon>
        <taxon>Amphilophus</taxon>
    </lineage>
</organism>
<feature type="domain" description="SRCR" evidence="8">
    <location>
        <begin position="3"/>
        <end position="42"/>
    </location>
</feature>
<comment type="caution">
    <text evidence="7">Lacks conserved residue(s) required for the propagation of feature annotation.</text>
</comment>
<sequence length="254" mass="27329">MMVLLVGGASRCAGMLELKHLGEWRPVTGSDWTLTDVICEHLDSVRLLNGSSLCSGRLEVKSDQSWSSVCEADFDQQDAEVVCKGSGCRSPSGLQWVPCGETEQQDAFCSEPNDVRLVGGASRCAGTLELKHRGEWRPVFGCDWILGDTADAVCERLHCGPFDYGGVMKSSHRSVWLIRPAQPGSALRECPTSEHSLGLCSRSDLCAVVSLQASRGREPSRPESIELVSSDFGVCSAEGAQGAEEELPADHLTS</sequence>
<dbReference type="PANTHER" id="PTHR48071">
    <property type="entry name" value="SRCR DOMAIN-CONTAINING PROTEIN"/>
    <property type="match status" value="1"/>
</dbReference>
<keyword evidence="2" id="KW-0964">Secreted</keyword>
<dbReference type="SUPFAM" id="SSF56487">
    <property type="entry name" value="SRCR-like"/>
    <property type="match status" value="3"/>
</dbReference>
<protein>
    <recommendedName>
        <fullName evidence="8">SRCR domain-containing protein</fullName>
    </recommendedName>
</protein>
<evidence type="ECO:0000256" key="7">
    <source>
        <dbReference type="PROSITE-ProRule" id="PRU00196"/>
    </source>
</evidence>
<dbReference type="InterPro" id="IPR001190">
    <property type="entry name" value="SRCR"/>
</dbReference>
<evidence type="ECO:0000256" key="5">
    <source>
        <dbReference type="ARBA" id="ARBA00023157"/>
    </source>
</evidence>
<dbReference type="PANTHER" id="PTHR48071:SF15">
    <property type="entry name" value="SRCR DOMAIN-CONTAINING PROTEIN"/>
    <property type="match status" value="1"/>
</dbReference>
<dbReference type="STRING" id="61819.ENSACIP00000019203"/>
<dbReference type="Pfam" id="PF00530">
    <property type="entry name" value="SRCR"/>
    <property type="match status" value="2"/>
</dbReference>
<keyword evidence="3" id="KW-0732">Signal</keyword>
<dbReference type="GO" id="GO:0005886">
    <property type="term" value="C:plasma membrane"/>
    <property type="evidence" value="ECO:0007669"/>
    <property type="project" value="TreeGrafter"/>
</dbReference>
<evidence type="ECO:0000256" key="1">
    <source>
        <dbReference type="ARBA" id="ARBA00004613"/>
    </source>
</evidence>
<dbReference type="InterPro" id="IPR036772">
    <property type="entry name" value="SRCR-like_dom_sf"/>
</dbReference>
<evidence type="ECO:0000313" key="9">
    <source>
        <dbReference type="Ensembl" id="ENSACIP00000019203.1"/>
    </source>
</evidence>
<evidence type="ECO:0000256" key="3">
    <source>
        <dbReference type="ARBA" id="ARBA00022729"/>
    </source>
</evidence>
<keyword evidence="6" id="KW-0325">Glycoprotein</keyword>
<dbReference type="PROSITE" id="PS50287">
    <property type="entry name" value="SRCR_2"/>
    <property type="match status" value="2"/>
</dbReference>
<dbReference type="GO" id="GO:0004252">
    <property type="term" value="F:serine-type endopeptidase activity"/>
    <property type="evidence" value="ECO:0007669"/>
    <property type="project" value="TreeGrafter"/>
</dbReference>
<keyword evidence="4" id="KW-0677">Repeat</keyword>
<dbReference type="Proteomes" id="UP000261340">
    <property type="component" value="Unplaced"/>
</dbReference>
<reference evidence="9" key="1">
    <citation type="submission" date="2025-08" db="UniProtKB">
        <authorList>
            <consortium name="Ensembl"/>
        </authorList>
    </citation>
    <scope>IDENTIFICATION</scope>
</reference>
<evidence type="ECO:0000256" key="2">
    <source>
        <dbReference type="ARBA" id="ARBA00022525"/>
    </source>
</evidence>
<evidence type="ECO:0000256" key="6">
    <source>
        <dbReference type="ARBA" id="ARBA00023180"/>
    </source>
</evidence>
<accession>A0A3Q0SBT3</accession>
<feature type="domain" description="SRCR" evidence="8">
    <location>
        <begin position="45"/>
        <end position="155"/>
    </location>
</feature>
<proteinExistence type="predicted"/>
<dbReference type="AlphaFoldDB" id="A0A3Q0SBT3"/>
<dbReference type="PRINTS" id="PR00258">
    <property type="entry name" value="SPERACTRCPTR"/>
</dbReference>